<dbReference type="InterPro" id="IPR018289">
    <property type="entry name" value="MULE_transposase_dom"/>
</dbReference>
<protein>
    <submittedName>
        <fullName evidence="3">Uncharacterized protein LOC127750346</fullName>
    </submittedName>
</protein>
<gene>
    <name evidence="3" type="primary">LOC127750346</name>
</gene>
<dbReference type="KEGG" id="foc:127750346"/>
<reference evidence="3" key="1">
    <citation type="submission" date="2025-08" db="UniProtKB">
        <authorList>
            <consortium name="RefSeq"/>
        </authorList>
    </citation>
    <scope>IDENTIFICATION</scope>
    <source>
        <tissue evidence="3">Whole organism</tissue>
    </source>
</reference>
<feature type="domain" description="MULE transposase" evidence="1">
    <location>
        <begin position="7"/>
        <end position="71"/>
    </location>
</feature>
<proteinExistence type="predicted"/>
<dbReference type="OrthoDB" id="8192602at2759"/>
<evidence type="ECO:0000259" key="1">
    <source>
        <dbReference type="Pfam" id="PF10551"/>
    </source>
</evidence>
<dbReference type="Proteomes" id="UP000504606">
    <property type="component" value="Unplaced"/>
</dbReference>
<dbReference type="RefSeq" id="XP_052127780.1">
    <property type="nucleotide sequence ID" value="XM_052271820.1"/>
</dbReference>
<name>A0A9C6X256_FRAOC</name>
<evidence type="ECO:0000313" key="2">
    <source>
        <dbReference type="Proteomes" id="UP000504606"/>
    </source>
</evidence>
<sequence>MYALFTQVIALMRVIMRSRSEQAYLELFSFIKQLAPNLQPVRIHCDFERATINALRRTFPSSDIVGCLWHFGVCVGRNAVKKQLSQLASDNDLIHTFIRCICGAPLLPATLIEEGVEEIWTEVVASGWGETLEPLFSYFRREWLPRIQELSVFSHPERTNNCSESDNRCLANFIPQNHPNVWTLIAGMVQLEHISWSDKLTLQRGKDVQFVGRWKTVANDKRKVRLSELLNHDQITPGRFLHEASWVNQGALNHGMKLDTKNDSDSDSD</sequence>
<dbReference type="GeneID" id="127750346"/>
<dbReference type="Pfam" id="PF10551">
    <property type="entry name" value="MULE"/>
    <property type="match status" value="1"/>
</dbReference>
<dbReference type="AlphaFoldDB" id="A0A9C6X256"/>
<keyword evidence="2" id="KW-1185">Reference proteome</keyword>
<accession>A0A9C6X256</accession>
<organism evidence="2 3">
    <name type="scientific">Frankliniella occidentalis</name>
    <name type="common">Western flower thrips</name>
    <name type="synonym">Euthrips occidentalis</name>
    <dbReference type="NCBI Taxonomy" id="133901"/>
    <lineage>
        <taxon>Eukaryota</taxon>
        <taxon>Metazoa</taxon>
        <taxon>Ecdysozoa</taxon>
        <taxon>Arthropoda</taxon>
        <taxon>Hexapoda</taxon>
        <taxon>Insecta</taxon>
        <taxon>Pterygota</taxon>
        <taxon>Neoptera</taxon>
        <taxon>Paraneoptera</taxon>
        <taxon>Thysanoptera</taxon>
        <taxon>Terebrantia</taxon>
        <taxon>Thripoidea</taxon>
        <taxon>Thripidae</taxon>
        <taxon>Frankliniella</taxon>
    </lineage>
</organism>
<evidence type="ECO:0000313" key="3">
    <source>
        <dbReference type="RefSeq" id="XP_052127780.1"/>
    </source>
</evidence>